<evidence type="ECO:0000313" key="1">
    <source>
        <dbReference type="EMBL" id="CAL8130791.1"/>
    </source>
</evidence>
<reference evidence="1 2" key="1">
    <citation type="submission" date="2024-08" db="EMBL/GenBank/DDBJ databases">
        <authorList>
            <person name="Cucini C."/>
            <person name="Frati F."/>
        </authorList>
    </citation>
    <scope>NUCLEOTIDE SEQUENCE [LARGE SCALE GENOMIC DNA]</scope>
</reference>
<gene>
    <name evidence="1" type="ORF">ODALV1_LOCUS23885</name>
</gene>
<dbReference type="InterPro" id="IPR032675">
    <property type="entry name" value="LRR_dom_sf"/>
</dbReference>
<evidence type="ECO:0000313" key="2">
    <source>
        <dbReference type="Proteomes" id="UP001642540"/>
    </source>
</evidence>
<dbReference type="EMBL" id="CAXLJM020000085">
    <property type="protein sequence ID" value="CAL8130791.1"/>
    <property type="molecule type" value="Genomic_DNA"/>
</dbReference>
<proteinExistence type="predicted"/>
<dbReference type="Gene3D" id="3.80.10.10">
    <property type="entry name" value="Ribonuclease Inhibitor"/>
    <property type="match status" value="1"/>
</dbReference>
<comment type="caution">
    <text evidence="1">The sequence shown here is derived from an EMBL/GenBank/DDBJ whole genome shotgun (WGS) entry which is preliminary data.</text>
</comment>
<organism evidence="1 2">
    <name type="scientific">Orchesella dallaii</name>
    <dbReference type="NCBI Taxonomy" id="48710"/>
    <lineage>
        <taxon>Eukaryota</taxon>
        <taxon>Metazoa</taxon>
        <taxon>Ecdysozoa</taxon>
        <taxon>Arthropoda</taxon>
        <taxon>Hexapoda</taxon>
        <taxon>Collembola</taxon>
        <taxon>Entomobryomorpha</taxon>
        <taxon>Entomobryoidea</taxon>
        <taxon>Orchesellidae</taxon>
        <taxon>Orchesellinae</taxon>
        <taxon>Orchesella</taxon>
    </lineage>
</organism>
<keyword evidence="2" id="KW-1185">Reference proteome</keyword>
<dbReference type="Proteomes" id="UP001642540">
    <property type="component" value="Unassembled WGS sequence"/>
</dbReference>
<accession>A0ABP1RMD5</accession>
<name>A0ABP1RMD5_9HEXA</name>
<sequence length="551" mass="65121">MDSSDGSGDFKFQMEERDHPLLNFVVLRVLFDHACFKEFKNFRRVCKSWWEVSLRRWRQNSTIIFRLLNIEHNSAQQFMMFWEQSRLLPDQSNLDLYPFKKYSLRYCSIDLENKWQSQFWNVFGNTMSHLEMRYCRFKSVTEFRRILFGVVSKLEVFHYNLNFKTPGLVQRIPWDGELMPGGINQNLREFRYTFNCYMELVVSLEEFFCHMPKIKSLVLNLTSRPPYFYPRLELLEILNAIQSAQAHGIHIQLQNLNLFEMGIFRSQRIQGHYNSLKQLNFPLTSLSIFSIEDFRDDSIILQTIIQLYSHTLRKLFLADFSLGINRAYPRSPFAVKFDALQDLGIVGYMVGTNLEFLEFTPKLKRLMIVDGIFEISIMLREDTSFLPFEHEMQSLKKWHWPTVQETEDVIFNTNFATLKPSPSLEEFVYLGKSHICTPLQVDNLTKLMPNLKTVLLGMTTSGFEIACEQWSNLQVLIIAPWAVEVEKSGFKKIMAELKYLRYFAMGRGRGKDWEPEWELNNESIENGLLKSQHLEKMRIICCDKVIRIIDI</sequence>
<protein>
    <recommendedName>
        <fullName evidence="3">F-box domain-containing protein</fullName>
    </recommendedName>
</protein>
<evidence type="ECO:0008006" key="3">
    <source>
        <dbReference type="Google" id="ProtNLM"/>
    </source>
</evidence>